<dbReference type="NCBIfam" id="TIGR01451">
    <property type="entry name" value="B_ant_repeat"/>
    <property type="match status" value="1"/>
</dbReference>
<accession>A0ABW8NJ32</accession>
<comment type="caution">
    <text evidence="2">The sequence shown here is derived from an EMBL/GenBank/DDBJ whole genome shotgun (WGS) entry which is preliminary data.</text>
</comment>
<dbReference type="Proteomes" id="UP001620597">
    <property type="component" value="Unassembled WGS sequence"/>
</dbReference>
<dbReference type="Pfam" id="PF01345">
    <property type="entry name" value="DUF11"/>
    <property type="match status" value="2"/>
</dbReference>
<feature type="domain" description="DUF11" evidence="1">
    <location>
        <begin position="423"/>
        <end position="532"/>
    </location>
</feature>
<evidence type="ECO:0000313" key="3">
    <source>
        <dbReference type="Proteomes" id="UP001620597"/>
    </source>
</evidence>
<name>A0ABW8NJ32_9GAMM</name>
<dbReference type="RefSeq" id="WP_416206093.1">
    <property type="nucleotide sequence ID" value="NZ_JBBKTX010000012.1"/>
</dbReference>
<reference evidence="2 3" key="1">
    <citation type="submission" date="2024-03" db="EMBL/GenBank/DDBJ databases">
        <title>High-quality draft genome sequence of Oceanobacter sp. wDCs-4.</title>
        <authorList>
            <person name="Dong C."/>
        </authorList>
    </citation>
    <scope>NUCLEOTIDE SEQUENCE [LARGE SCALE GENOMIC DNA]</scope>
    <source>
        <strain evidence="3">wDCs-4</strain>
    </source>
</reference>
<sequence length="995" mass="103995">MFTVSAVASEQVTLRESYAGNLSFELGGGTFRDANNECQTFNTSSDNISLPAGSSIEAAFLYWAASGQSNDNLVVFNGTTVTADEMFTETFYFNNRNNYSYGARANVTDLVSNSSSSYSVSGVTIDTQTNYCNSGLVFGGWALVVIYENPSEPLRVVNLFDGYQGFRDTFISLTPTNFVIADNPAAKGGRHAHITWEGDSGNSQTLTYSETLLFNGNTLIDSGNPSNNQFNSYSNVIGNTSGVDIDSYEIGSYISAGDTSVTTTYSSGGDYVLLSAEIISVPNQAVADMTITSSSAASVYRGSDANYTLAITNNGPSLAPSGSAVTIPLSDGLLLSGSAGSGWSCSATTSLVTCSYAAALNDDDSSQPLSLSFDTSATTLDSISLTATVSGQIFDNRYWNNDTPLEMTIGAPDLSTSAKTGEDVNSGNLAPGDTLRFSISVVNTGTISATGVTVTDHLPSQINSYTLVSAPAGSTNNSVPAPTGDYGAGTVVIDNITIAAGETETIVIEAVISAAAVDGETIDNTATITDAQGNNLQVQSATLTVSTTFTSGSNKPLYLQNDLTLTRVASTSTTAITLAGAVGGTSASWTLTPALQTDVSLDYSSGTIPVQLILQSEAGGGGGGTRNHNLTIRLLADGTEIARYDNNLGINRNTPTQYSLDLTVTNPLALSSGDTLSVEITQQACGGRNGTNCRDLYVYPFSSGNNSQINLTSNTVINVNSLEPYSSAYAAGAVMTRVIENSIVYLRAVVSDPFGYSDITSARMTITDPAGNPVNDSGGNPVTDRVLTAVSSSGAYNTYEQAIEIPDGASSIGNWVVTLTADEGYEGDVYSSRSKVIQVYGRPEMSITKTTLVIYDPVNGSTNPKRIPGAEILYSLTTTNAGDGTVDENTLVIVDPVTDLMPLFVSDLQNGSPVVFVDGSPPSNLTFTFEQLDSSTDDVDFSDDNGATFGYVPQPDAGGYDAAVTHIRLTPKGVMSESNGSSNPAFSFQYQVLVE</sequence>
<proteinExistence type="predicted"/>
<organism evidence="2 3">
    <name type="scientific">Oceanobacter antarcticus</name>
    <dbReference type="NCBI Taxonomy" id="3133425"/>
    <lineage>
        <taxon>Bacteria</taxon>
        <taxon>Pseudomonadati</taxon>
        <taxon>Pseudomonadota</taxon>
        <taxon>Gammaproteobacteria</taxon>
        <taxon>Oceanospirillales</taxon>
        <taxon>Oceanospirillaceae</taxon>
        <taxon>Oceanobacter</taxon>
    </lineage>
</organism>
<dbReference type="EMBL" id="JBBKTX010000012">
    <property type="protein sequence ID" value="MFK4752984.1"/>
    <property type="molecule type" value="Genomic_DNA"/>
</dbReference>
<dbReference type="InterPro" id="IPR047589">
    <property type="entry name" value="DUF11_rpt"/>
</dbReference>
<dbReference type="InterPro" id="IPR001434">
    <property type="entry name" value="OmcB-like_DUF11"/>
</dbReference>
<feature type="domain" description="DUF11" evidence="1">
    <location>
        <begin position="289"/>
        <end position="402"/>
    </location>
</feature>
<protein>
    <recommendedName>
        <fullName evidence="1">DUF11 domain-containing protein</fullName>
    </recommendedName>
</protein>
<keyword evidence="3" id="KW-1185">Reference proteome</keyword>
<gene>
    <name evidence="2" type="ORF">WG929_11235</name>
</gene>
<evidence type="ECO:0000313" key="2">
    <source>
        <dbReference type="EMBL" id="MFK4752984.1"/>
    </source>
</evidence>
<evidence type="ECO:0000259" key="1">
    <source>
        <dbReference type="Pfam" id="PF01345"/>
    </source>
</evidence>